<evidence type="ECO:0000313" key="1">
    <source>
        <dbReference type="EMBL" id="KAL2556963.1"/>
    </source>
</evidence>
<protein>
    <submittedName>
        <fullName evidence="1">Uncharacterized protein</fullName>
    </submittedName>
</protein>
<comment type="caution">
    <text evidence="1">The sequence shown here is derived from an EMBL/GenBank/DDBJ whole genome shotgun (WGS) entry which is preliminary data.</text>
</comment>
<dbReference type="AlphaFoldDB" id="A0ABD1X4Q4"/>
<name>A0ABD1X4Q4_9LAMI</name>
<organism evidence="1 2">
    <name type="scientific">Forsythia ovata</name>
    <dbReference type="NCBI Taxonomy" id="205694"/>
    <lineage>
        <taxon>Eukaryota</taxon>
        <taxon>Viridiplantae</taxon>
        <taxon>Streptophyta</taxon>
        <taxon>Embryophyta</taxon>
        <taxon>Tracheophyta</taxon>
        <taxon>Spermatophyta</taxon>
        <taxon>Magnoliopsida</taxon>
        <taxon>eudicotyledons</taxon>
        <taxon>Gunneridae</taxon>
        <taxon>Pentapetalae</taxon>
        <taxon>asterids</taxon>
        <taxon>lamiids</taxon>
        <taxon>Lamiales</taxon>
        <taxon>Oleaceae</taxon>
        <taxon>Forsythieae</taxon>
        <taxon>Forsythia</taxon>
    </lineage>
</organism>
<accession>A0ABD1X4Q4</accession>
<proteinExistence type="predicted"/>
<sequence length="116" mass="13023">MHGSEVEFQVVRTVLDGSELEFQHKSIRVVYNCIIILVSHVQEKNIAKLIQYRSCQTEPLRFLTPLLSARGLHAPPPSPLIDPHDPHALDILDHLIIGNPKLVTNYQSDAALNGNR</sequence>
<reference evidence="2" key="1">
    <citation type="submission" date="2024-07" db="EMBL/GenBank/DDBJ databases">
        <title>Two chromosome-level genome assemblies of Korean endemic species Abeliophyllum distichum and Forsythia ovata (Oleaceae).</title>
        <authorList>
            <person name="Jang H."/>
        </authorList>
    </citation>
    <scope>NUCLEOTIDE SEQUENCE [LARGE SCALE GENOMIC DNA]</scope>
</reference>
<gene>
    <name evidence="1" type="ORF">Fot_01702</name>
</gene>
<dbReference type="EMBL" id="JBFOLJ010000001">
    <property type="protein sequence ID" value="KAL2556963.1"/>
    <property type="molecule type" value="Genomic_DNA"/>
</dbReference>
<dbReference type="Proteomes" id="UP001604277">
    <property type="component" value="Unassembled WGS sequence"/>
</dbReference>
<keyword evidence="2" id="KW-1185">Reference proteome</keyword>
<evidence type="ECO:0000313" key="2">
    <source>
        <dbReference type="Proteomes" id="UP001604277"/>
    </source>
</evidence>